<organism evidence="7 8">
    <name type="scientific">Streptomyces mesophilus</name>
    <dbReference type="NCBI Taxonomy" id="1775132"/>
    <lineage>
        <taxon>Bacteria</taxon>
        <taxon>Bacillati</taxon>
        <taxon>Actinomycetota</taxon>
        <taxon>Actinomycetes</taxon>
        <taxon>Kitasatosporales</taxon>
        <taxon>Streptomycetaceae</taxon>
        <taxon>Streptomyces</taxon>
    </lineage>
</organism>
<dbReference type="Pfam" id="PF00069">
    <property type="entry name" value="Pkinase"/>
    <property type="match status" value="1"/>
</dbReference>
<dbReference type="AlphaFoldDB" id="A0A6G4XXH6"/>
<comment type="caution">
    <text evidence="7">The sequence shown here is derived from an EMBL/GenBank/DDBJ whole genome shotgun (WGS) entry which is preliminary data.</text>
</comment>
<reference evidence="7 8" key="1">
    <citation type="submission" date="2020-02" db="EMBL/GenBank/DDBJ databases">
        <title>Whole-genome analyses of novel actinobacteria.</title>
        <authorList>
            <person name="Sahin N."/>
            <person name="Tokatli A."/>
        </authorList>
    </citation>
    <scope>NUCLEOTIDE SEQUENCE [LARGE SCALE GENOMIC DNA]</scope>
    <source>
        <strain evidence="7 8">YC504</strain>
    </source>
</reference>
<evidence type="ECO:0000256" key="1">
    <source>
        <dbReference type="ARBA" id="ARBA00022679"/>
    </source>
</evidence>
<dbReference type="PROSITE" id="PS00107">
    <property type="entry name" value="PROTEIN_KINASE_ATP"/>
    <property type="match status" value="1"/>
</dbReference>
<dbReference type="SUPFAM" id="SSF56112">
    <property type="entry name" value="Protein kinase-like (PK-like)"/>
    <property type="match status" value="1"/>
</dbReference>
<feature type="non-terminal residue" evidence="7">
    <location>
        <position position="173"/>
    </location>
</feature>
<accession>A0A6G4XXH6</accession>
<name>A0A6G4XXH6_9ACTN</name>
<proteinExistence type="predicted"/>
<dbReference type="RefSeq" id="WP_165337288.1">
    <property type="nucleotide sequence ID" value="NZ_JAAKZW010000503.1"/>
</dbReference>
<dbReference type="InterPro" id="IPR011009">
    <property type="entry name" value="Kinase-like_dom_sf"/>
</dbReference>
<evidence type="ECO:0000256" key="2">
    <source>
        <dbReference type="ARBA" id="ARBA00022741"/>
    </source>
</evidence>
<evidence type="ECO:0000313" key="8">
    <source>
        <dbReference type="Proteomes" id="UP000481109"/>
    </source>
</evidence>
<dbReference type="Proteomes" id="UP000481109">
    <property type="component" value="Unassembled WGS sequence"/>
</dbReference>
<keyword evidence="1 7" id="KW-0808">Transferase</keyword>
<dbReference type="GO" id="GO:0004674">
    <property type="term" value="F:protein serine/threonine kinase activity"/>
    <property type="evidence" value="ECO:0007669"/>
    <property type="project" value="TreeGrafter"/>
</dbReference>
<protein>
    <submittedName>
        <fullName evidence="7">Phosphotransferase</fullName>
    </submittedName>
</protein>
<dbReference type="GO" id="GO:0005524">
    <property type="term" value="F:ATP binding"/>
    <property type="evidence" value="ECO:0007669"/>
    <property type="project" value="UniProtKB-UniRule"/>
</dbReference>
<dbReference type="PROSITE" id="PS00108">
    <property type="entry name" value="PROTEIN_KINASE_ST"/>
    <property type="match status" value="1"/>
</dbReference>
<keyword evidence="2 5" id="KW-0547">Nucleotide-binding</keyword>
<dbReference type="InterPro" id="IPR017441">
    <property type="entry name" value="Protein_kinase_ATP_BS"/>
</dbReference>
<feature type="binding site" evidence="5">
    <location>
        <position position="52"/>
    </location>
    <ligand>
        <name>ATP</name>
        <dbReference type="ChEBI" id="CHEBI:30616"/>
    </ligand>
</feature>
<evidence type="ECO:0000259" key="6">
    <source>
        <dbReference type="PROSITE" id="PS50011"/>
    </source>
</evidence>
<keyword evidence="4 5" id="KW-0067">ATP-binding</keyword>
<feature type="domain" description="Protein kinase" evidence="6">
    <location>
        <begin position="24"/>
        <end position="173"/>
    </location>
</feature>
<feature type="non-terminal residue" evidence="7">
    <location>
        <position position="1"/>
    </location>
</feature>
<keyword evidence="8" id="KW-1185">Reference proteome</keyword>
<dbReference type="InterPro" id="IPR000719">
    <property type="entry name" value="Prot_kinase_dom"/>
</dbReference>
<dbReference type="Gene3D" id="3.30.200.20">
    <property type="entry name" value="Phosphorylase Kinase, domain 1"/>
    <property type="match status" value="1"/>
</dbReference>
<evidence type="ECO:0000256" key="3">
    <source>
        <dbReference type="ARBA" id="ARBA00022777"/>
    </source>
</evidence>
<evidence type="ECO:0000256" key="5">
    <source>
        <dbReference type="PROSITE-ProRule" id="PRU10141"/>
    </source>
</evidence>
<sequence length="173" mass="18219">QPPVAQPEVFTPLSPADPESIGGYTLLARLGSGGMGTVYLARMPAGRTVALKTLRSEHAQDPVLFTRFGEETRAAHRLGGTEFFPAFVDEGEGWFATAYVLGPSLAEAVTAYGPWPERAVRALAAQLADALRSVHEAGYVHRDLKPSNVLITPAGPRLIDLGVARTAGAAQGA</sequence>
<evidence type="ECO:0000313" key="7">
    <source>
        <dbReference type="EMBL" id="NGO81933.1"/>
    </source>
</evidence>
<keyword evidence="3" id="KW-0418">Kinase</keyword>
<dbReference type="InterPro" id="IPR008271">
    <property type="entry name" value="Ser/Thr_kinase_AS"/>
</dbReference>
<dbReference type="SMART" id="SM00220">
    <property type="entry name" value="S_TKc"/>
    <property type="match status" value="1"/>
</dbReference>
<dbReference type="PROSITE" id="PS50011">
    <property type="entry name" value="PROTEIN_KINASE_DOM"/>
    <property type="match status" value="1"/>
</dbReference>
<evidence type="ECO:0000256" key="4">
    <source>
        <dbReference type="ARBA" id="ARBA00022840"/>
    </source>
</evidence>
<gene>
    <name evidence="7" type="ORF">G6045_40780</name>
</gene>
<dbReference type="PANTHER" id="PTHR43289">
    <property type="entry name" value="MITOGEN-ACTIVATED PROTEIN KINASE KINASE KINASE 20-RELATED"/>
    <property type="match status" value="1"/>
</dbReference>
<dbReference type="EMBL" id="JAAKZW010000503">
    <property type="protein sequence ID" value="NGO81933.1"/>
    <property type="molecule type" value="Genomic_DNA"/>
</dbReference>
<dbReference type="PANTHER" id="PTHR43289:SF34">
    <property type="entry name" value="SERINE_THREONINE-PROTEIN KINASE YBDM-RELATED"/>
    <property type="match status" value="1"/>
</dbReference>
<dbReference type="Gene3D" id="1.10.510.10">
    <property type="entry name" value="Transferase(Phosphotransferase) domain 1"/>
    <property type="match status" value="1"/>
</dbReference>